<dbReference type="PANTHER" id="PTHR47371">
    <property type="entry name" value="LIPOTEICHOIC ACID SYNTHASE"/>
    <property type="match status" value="1"/>
</dbReference>
<sequence length="608" mass="67649">MKLHTDRLSRTARWSILAIFVVLWYALIQGVSRFVFDVALEPAALARDLAAHLIFAGLCYSLSGRLRFTLPTVAAFVAAINLCNAAKIQFYGTPAMPDDFLALPNLFMLLSGRQLAGAIAIVAVPFALLLLAINWRRSRTWLLLGLYVVAVWGTLHQAGPAVAMMDKVFGNSVWNQRGNLESRGVFIHLVQESLRHRVRNGSLPSAAEVEAALAVLRPTAAGDSAVPAASPSRNVHMIVLESFWDAALLTGSGLSMDPLDPRFRELWRQAGNSHVLSPIFGGYTANAEFESLCGFPVTDNHVFFESGLRNQAPCLPRILEEAGYRSIASHPNVAGFWNRVNAYRRIGFHTYWSDRDFVLDDLNGDFLSDASLYRQTMAKIGSRTDRDRPVFNFLLTYFGHVDYPLNAARPKTITTTDGNALLNNYVNLLYYKSRELMDFLQTLRRDDPDGLIVLFGDHLPFLGPGFYGYLRSQLLTDNRATMTDKMVYTLTATPLVVIDGRRGPFPLGDLPMYRLPALILHLLGLPTPDNIRLSTPPEGLVVRPLPGMYWAGGDGRQIVCRQERQQPEQCAGTDRWLQALVTVGRDLFSGSQFVLTADRRKSSFVVDD</sequence>
<keyword evidence="9" id="KW-1185">Reference proteome</keyword>
<feature type="transmembrane region" description="Helical" evidence="6">
    <location>
        <begin position="70"/>
        <end position="92"/>
    </location>
</feature>
<proteinExistence type="predicted"/>
<gene>
    <name evidence="8" type="ORF">HNQ81_003388</name>
</gene>
<feature type="transmembrane region" description="Helical" evidence="6">
    <location>
        <begin position="44"/>
        <end position="63"/>
    </location>
</feature>
<dbReference type="SUPFAM" id="SSF53649">
    <property type="entry name" value="Alkaline phosphatase-like"/>
    <property type="match status" value="1"/>
</dbReference>
<reference evidence="8 9" key="1">
    <citation type="submission" date="2020-08" db="EMBL/GenBank/DDBJ databases">
        <title>Genomic Encyclopedia of Type Strains, Phase IV (KMG-IV): sequencing the most valuable type-strain genomes for metagenomic binning, comparative biology and taxonomic classification.</title>
        <authorList>
            <person name="Goeker M."/>
        </authorList>
    </citation>
    <scope>NUCLEOTIDE SEQUENCE [LARGE SCALE GENOMIC DNA]</scope>
    <source>
        <strain evidence="8 9">DSM 28570</strain>
    </source>
</reference>
<keyword evidence="4 6" id="KW-1133">Transmembrane helix</keyword>
<protein>
    <submittedName>
        <fullName evidence="8">Phosphoglycerol transferase MdoB-like AlkP superfamily enzyme</fullName>
    </submittedName>
</protein>
<evidence type="ECO:0000256" key="6">
    <source>
        <dbReference type="SAM" id="Phobius"/>
    </source>
</evidence>
<keyword evidence="8" id="KW-0808">Transferase</keyword>
<accession>A0A840UV19</accession>
<dbReference type="Pfam" id="PF00884">
    <property type="entry name" value="Sulfatase"/>
    <property type="match status" value="1"/>
</dbReference>
<feature type="domain" description="Sulfatase N-terminal" evidence="7">
    <location>
        <begin position="233"/>
        <end position="468"/>
    </location>
</feature>
<keyword evidence="5 6" id="KW-0472">Membrane</keyword>
<dbReference type="RefSeq" id="WP_183352422.1">
    <property type="nucleotide sequence ID" value="NZ_JACHEO010000031.1"/>
</dbReference>
<keyword evidence="3 6" id="KW-0812">Transmembrane</keyword>
<dbReference type="InterPro" id="IPR000917">
    <property type="entry name" value="Sulfatase_N"/>
</dbReference>
<evidence type="ECO:0000313" key="8">
    <source>
        <dbReference type="EMBL" id="MBB5349632.1"/>
    </source>
</evidence>
<dbReference type="EMBL" id="JACHEO010000031">
    <property type="protein sequence ID" value="MBB5349632.1"/>
    <property type="molecule type" value="Genomic_DNA"/>
</dbReference>
<evidence type="ECO:0000259" key="7">
    <source>
        <dbReference type="Pfam" id="PF00884"/>
    </source>
</evidence>
<evidence type="ECO:0000313" key="9">
    <source>
        <dbReference type="Proteomes" id="UP000539642"/>
    </source>
</evidence>
<evidence type="ECO:0000256" key="4">
    <source>
        <dbReference type="ARBA" id="ARBA00022989"/>
    </source>
</evidence>
<evidence type="ECO:0000256" key="2">
    <source>
        <dbReference type="ARBA" id="ARBA00022475"/>
    </source>
</evidence>
<feature type="transmembrane region" description="Helical" evidence="6">
    <location>
        <begin position="140"/>
        <end position="159"/>
    </location>
</feature>
<comment type="caution">
    <text evidence="8">The sequence shown here is derived from an EMBL/GenBank/DDBJ whole genome shotgun (WGS) entry which is preliminary data.</text>
</comment>
<dbReference type="InterPro" id="IPR050448">
    <property type="entry name" value="OpgB/LTA_synthase_biosynth"/>
</dbReference>
<evidence type="ECO:0000256" key="3">
    <source>
        <dbReference type="ARBA" id="ARBA00022692"/>
    </source>
</evidence>
<evidence type="ECO:0000256" key="1">
    <source>
        <dbReference type="ARBA" id="ARBA00004651"/>
    </source>
</evidence>
<dbReference type="Proteomes" id="UP000539642">
    <property type="component" value="Unassembled WGS sequence"/>
</dbReference>
<dbReference type="GO" id="GO:0016740">
    <property type="term" value="F:transferase activity"/>
    <property type="evidence" value="ECO:0007669"/>
    <property type="project" value="UniProtKB-KW"/>
</dbReference>
<dbReference type="AlphaFoldDB" id="A0A840UV19"/>
<name>A0A840UV19_9BACT</name>
<dbReference type="PANTHER" id="PTHR47371:SF3">
    <property type="entry name" value="PHOSPHOGLYCEROL TRANSFERASE I"/>
    <property type="match status" value="1"/>
</dbReference>
<dbReference type="Gene3D" id="3.40.720.10">
    <property type="entry name" value="Alkaline Phosphatase, subunit A"/>
    <property type="match status" value="1"/>
</dbReference>
<dbReference type="InterPro" id="IPR017850">
    <property type="entry name" value="Alkaline_phosphatase_core_sf"/>
</dbReference>
<evidence type="ECO:0000256" key="5">
    <source>
        <dbReference type="ARBA" id="ARBA00023136"/>
    </source>
</evidence>
<keyword evidence="2" id="KW-1003">Cell membrane</keyword>
<dbReference type="GO" id="GO:0005886">
    <property type="term" value="C:plasma membrane"/>
    <property type="evidence" value="ECO:0007669"/>
    <property type="project" value="UniProtKB-SubCell"/>
</dbReference>
<organism evidence="8 9">
    <name type="scientific">Desulfoprunum benzoelyticum</name>
    <dbReference type="NCBI Taxonomy" id="1506996"/>
    <lineage>
        <taxon>Bacteria</taxon>
        <taxon>Pseudomonadati</taxon>
        <taxon>Thermodesulfobacteriota</taxon>
        <taxon>Desulfobulbia</taxon>
        <taxon>Desulfobulbales</taxon>
        <taxon>Desulfobulbaceae</taxon>
        <taxon>Desulfoprunum</taxon>
    </lineage>
</organism>
<dbReference type="CDD" id="cd16015">
    <property type="entry name" value="LTA_synthase"/>
    <property type="match status" value="1"/>
</dbReference>
<comment type="subcellular location">
    <subcellularLocation>
        <location evidence="1">Cell membrane</location>
        <topology evidence="1">Multi-pass membrane protein</topology>
    </subcellularLocation>
</comment>
<feature type="transmembrane region" description="Helical" evidence="6">
    <location>
        <begin position="12"/>
        <end position="32"/>
    </location>
</feature>
<feature type="transmembrane region" description="Helical" evidence="6">
    <location>
        <begin position="112"/>
        <end position="133"/>
    </location>
</feature>